<feature type="transmembrane region" description="Helical" evidence="4">
    <location>
        <begin position="93"/>
        <end position="116"/>
    </location>
</feature>
<dbReference type="Proteomes" id="UP000476338">
    <property type="component" value="Unassembled WGS sequence"/>
</dbReference>
<dbReference type="EMBL" id="VWSJ01000025">
    <property type="protein sequence ID" value="MSN96816.1"/>
    <property type="molecule type" value="Genomic_DNA"/>
</dbReference>
<protein>
    <submittedName>
        <fullName evidence="6">MFS transporter</fullName>
    </submittedName>
</protein>
<feature type="transmembrane region" description="Helical" evidence="4">
    <location>
        <begin position="70"/>
        <end position="87"/>
    </location>
</feature>
<gene>
    <name evidence="6" type="ORF">F1B92_06510</name>
</gene>
<dbReference type="SUPFAM" id="SSF103473">
    <property type="entry name" value="MFS general substrate transporter"/>
    <property type="match status" value="1"/>
</dbReference>
<feature type="transmembrane region" description="Helical" evidence="4">
    <location>
        <begin position="5"/>
        <end position="22"/>
    </location>
</feature>
<keyword evidence="2 4" id="KW-1133">Transmembrane helix</keyword>
<keyword evidence="1 4" id="KW-0812">Transmembrane</keyword>
<accession>A0A6L5WIM7</accession>
<evidence type="ECO:0000313" key="6">
    <source>
        <dbReference type="EMBL" id="MSN96816.1"/>
    </source>
</evidence>
<keyword evidence="7" id="KW-1185">Reference proteome</keyword>
<dbReference type="InterPro" id="IPR020846">
    <property type="entry name" value="MFS_dom"/>
</dbReference>
<dbReference type="InterPro" id="IPR011701">
    <property type="entry name" value="MFS"/>
</dbReference>
<reference evidence="6 7" key="2">
    <citation type="submission" date="2020-03" db="EMBL/GenBank/DDBJ databases">
        <title>Campylobacter portucalensis sp. nov., a new species of Campylobacter isolated from the reproductive tract of bulls.</title>
        <authorList>
            <person name="Silva M.F."/>
            <person name="Pereira G."/>
            <person name="Carneiro C."/>
            <person name="Hemphill A."/>
            <person name="Mateus L."/>
            <person name="Lopes-Da-Costa L."/>
            <person name="Silva E."/>
        </authorList>
    </citation>
    <scope>NUCLEOTIDE SEQUENCE [LARGE SCALE GENOMIC DNA]</scope>
    <source>
        <strain evidence="6 7">FMV-PI01</strain>
    </source>
</reference>
<dbReference type="AlphaFoldDB" id="A0A6L5WIM7"/>
<evidence type="ECO:0000256" key="3">
    <source>
        <dbReference type="ARBA" id="ARBA00023136"/>
    </source>
</evidence>
<dbReference type="Pfam" id="PF07690">
    <property type="entry name" value="MFS_1"/>
    <property type="match status" value="1"/>
</dbReference>
<sequence length="147" mass="16407">MRNFVIICIVNFSLYFSTYLTMISETNYAKIELFALTSTSGLITFVYVLGLIFSTLIFGKFVDRVNLKKALFIIIGLEGVITFGYLFANSIEILLILRVLTGILFGIGTCICNTTISKIIPESKKGVGIGYFSYHLIGYFAIFGYLV</sequence>
<evidence type="ECO:0000256" key="4">
    <source>
        <dbReference type="SAM" id="Phobius"/>
    </source>
</evidence>
<keyword evidence="3 4" id="KW-0472">Membrane</keyword>
<feature type="transmembrane region" description="Helical" evidence="4">
    <location>
        <begin position="128"/>
        <end position="146"/>
    </location>
</feature>
<organism evidence="6 7">
    <name type="scientific">Campylobacter portucalensis</name>
    <dbReference type="NCBI Taxonomy" id="2608384"/>
    <lineage>
        <taxon>Bacteria</taxon>
        <taxon>Pseudomonadati</taxon>
        <taxon>Campylobacterota</taxon>
        <taxon>Epsilonproteobacteria</taxon>
        <taxon>Campylobacterales</taxon>
        <taxon>Campylobacteraceae</taxon>
        <taxon>Campylobacter</taxon>
    </lineage>
</organism>
<name>A0A6L5WIM7_9BACT</name>
<proteinExistence type="predicted"/>
<evidence type="ECO:0000256" key="1">
    <source>
        <dbReference type="ARBA" id="ARBA00022692"/>
    </source>
</evidence>
<evidence type="ECO:0000259" key="5">
    <source>
        <dbReference type="PROSITE" id="PS50850"/>
    </source>
</evidence>
<dbReference type="InterPro" id="IPR036259">
    <property type="entry name" value="MFS_trans_sf"/>
</dbReference>
<dbReference type="Gene3D" id="1.20.1250.20">
    <property type="entry name" value="MFS general substrate transporter like domains"/>
    <property type="match status" value="1"/>
</dbReference>
<evidence type="ECO:0000313" key="7">
    <source>
        <dbReference type="Proteomes" id="UP000476338"/>
    </source>
</evidence>
<dbReference type="PROSITE" id="PS50850">
    <property type="entry name" value="MFS"/>
    <property type="match status" value="1"/>
</dbReference>
<dbReference type="PANTHER" id="PTHR23531">
    <property type="entry name" value="QUINOLENE RESISTANCE PROTEIN NORA"/>
    <property type="match status" value="1"/>
</dbReference>
<feature type="transmembrane region" description="Helical" evidence="4">
    <location>
        <begin position="34"/>
        <end position="58"/>
    </location>
</feature>
<evidence type="ECO:0000256" key="2">
    <source>
        <dbReference type="ARBA" id="ARBA00022989"/>
    </source>
</evidence>
<comment type="caution">
    <text evidence="6">The sequence shown here is derived from an EMBL/GenBank/DDBJ whole genome shotgun (WGS) entry which is preliminary data.</text>
</comment>
<feature type="domain" description="Major facilitator superfamily (MFS) profile" evidence="5">
    <location>
        <begin position="3"/>
        <end position="147"/>
    </location>
</feature>
<dbReference type="InterPro" id="IPR052714">
    <property type="entry name" value="MFS_Exporter"/>
</dbReference>
<reference evidence="6 7" key="1">
    <citation type="submission" date="2019-09" db="EMBL/GenBank/DDBJ databases">
        <authorList>
            <person name="Silva M."/>
            <person name="Pereira G."/>
            <person name="Lopes-Da-Costa L."/>
            <person name="Silva E."/>
        </authorList>
    </citation>
    <scope>NUCLEOTIDE SEQUENCE [LARGE SCALE GENOMIC DNA]</scope>
    <source>
        <strain evidence="6 7">FMV-PI01</strain>
    </source>
</reference>
<dbReference type="RefSeq" id="WP_154571081.1">
    <property type="nucleotide sequence ID" value="NZ_VWSJ01000025.1"/>
</dbReference>
<dbReference type="PANTHER" id="PTHR23531:SF1">
    <property type="entry name" value="QUINOLENE RESISTANCE PROTEIN NORA"/>
    <property type="match status" value="1"/>
</dbReference>
<dbReference type="GO" id="GO:0022857">
    <property type="term" value="F:transmembrane transporter activity"/>
    <property type="evidence" value="ECO:0007669"/>
    <property type="project" value="InterPro"/>
</dbReference>